<reference evidence="2 3" key="1">
    <citation type="journal article" date="2011" name="J. Gen. Appl. Microbiol.">
        <title>Draft genome sequencing of the enigmatic basidiomycete Mixia osmundae.</title>
        <authorList>
            <person name="Nishida H."/>
            <person name="Nagatsuka Y."/>
            <person name="Sugiyama J."/>
        </authorList>
    </citation>
    <scope>NUCLEOTIDE SEQUENCE [LARGE SCALE GENOMIC DNA]</scope>
    <source>
        <strain evidence="3">CBS 9802 / IAM 14324 / JCM 22182 / KY 12970</strain>
    </source>
</reference>
<proteinExistence type="predicted"/>
<dbReference type="HOGENOM" id="CLU_611219_0_0_1"/>
<feature type="region of interest" description="Disordered" evidence="1">
    <location>
        <begin position="1"/>
        <end position="40"/>
    </location>
</feature>
<dbReference type="InParanoid" id="G7E5H7"/>
<dbReference type="SUPFAM" id="SSF81383">
    <property type="entry name" value="F-box domain"/>
    <property type="match status" value="1"/>
</dbReference>
<evidence type="ECO:0008006" key="4">
    <source>
        <dbReference type="Google" id="ProtNLM"/>
    </source>
</evidence>
<reference evidence="2 3" key="2">
    <citation type="journal article" date="2012" name="Open Biol.">
        <title>Characteristics of nucleosomes and linker DNA regions on the genome of the basidiomycete Mixia osmundae revealed by mono- and dinucleosome mapping.</title>
        <authorList>
            <person name="Nishida H."/>
            <person name="Kondo S."/>
            <person name="Matsumoto T."/>
            <person name="Suzuki Y."/>
            <person name="Yoshikawa H."/>
            <person name="Taylor T.D."/>
            <person name="Sugiyama J."/>
        </authorList>
    </citation>
    <scope>NUCLEOTIDE SEQUENCE [LARGE SCALE GENOMIC DNA]</scope>
    <source>
        <strain evidence="3">CBS 9802 / IAM 14324 / JCM 22182 / KY 12970</strain>
    </source>
</reference>
<sequence length="448" mass="51767">MDDEEQLSDTGSAEALSDEDDNLVTEYTEQSRHADPYNPYQLARRHLQGQKRQSITYSHHAVPSEDYPSSHASDRPSGLLGLPVEVLTSIVTETGHDNTGDLFVLQQVCRTLRYVMRQDVIWCQVMDIPMGNDVGQAGKRAREAAARQYNFICVACNHYERYPHRAIVNNGRYYSFCRKCYLRGIDMHRWERTLRDHSVAYWSYAAAQRHPPENYDPVEIMQDAWQRQISLWMVDKRLFGLSGEEIWAPDLPEFVTDELMDLCRQYVFHCGEVQIPLDEVAKAARLIDKRYKQYTAWQISHAAVLARLERELTAHMIWQRHAKVEKLKGFLDLKSIGLHLARREVQLLGREIGRLSKPGLSAYAYTVHPIVLLHHDESIPLKDQLDKVPVWIAETVDHIAMTRHTVCMQAAKFKASIVLLEHGSIPAIHRRQTTRIREHKFPRDVAAV</sequence>
<comment type="caution">
    <text evidence="2">The sequence shown here is derived from an EMBL/GenBank/DDBJ whole genome shotgun (WGS) entry which is preliminary data.</text>
</comment>
<evidence type="ECO:0000313" key="2">
    <source>
        <dbReference type="EMBL" id="GAA98087.1"/>
    </source>
</evidence>
<dbReference type="AlphaFoldDB" id="G7E5H7"/>
<accession>G7E5H7</accession>
<dbReference type="EMBL" id="BABT02000150">
    <property type="protein sequence ID" value="GAA98087.1"/>
    <property type="molecule type" value="Genomic_DNA"/>
</dbReference>
<gene>
    <name evidence="2" type="primary">Mo04769</name>
    <name evidence="2" type="ORF">E5Q_04769</name>
</gene>
<evidence type="ECO:0000313" key="3">
    <source>
        <dbReference type="Proteomes" id="UP000009131"/>
    </source>
</evidence>
<keyword evidence="3" id="KW-1185">Reference proteome</keyword>
<dbReference type="Proteomes" id="UP000009131">
    <property type="component" value="Unassembled WGS sequence"/>
</dbReference>
<dbReference type="InterPro" id="IPR036047">
    <property type="entry name" value="F-box-like_dom_sf"/>
</dbReference>
<evidence type="ECO:0000256" key="1">
    <source>
        <dbReference type="SAM" id="MobiDB-lite"/>
    </source>
</evidence>
<protein>
    <recommendedName>
        <fullName evidence="4">F-box domain-containing protein</fullName>
    </recommendedName>
</protein>
<dbReference type="RefSeq" id="XP_014569371.1">
    <property type="nucleotide sequence ID" value="XM_014713885.1"/>
</dbReference>
<name>G7E5H7_MIXOS</name>
<organism evidence="2 3">
    <name type="scientific">Mixia osmundae (strain CBS 9802 / IAM 14324 / JCM 22182 / KY 12970)</name>
    <dbReference type="NCBI Taxonomy" id="764103"/>
    <lineage>
        <taxon>Eukaryota</taxon>
        <taxon>Fungi</taxon>
        <taxon>Dikarya</taxon>
        <taxon>Basidiomycota</taxon>
        <taxon>Pucciniomycotina</taxon>
        <taxon>Mixiomycetes</taxon>
        <taxon>Mixiales</taxon>
        <taxon>Mixiaceae</taxon>
        <taxon>Mixia</taxon>
    </lineage>
</organism>